<proteinExistence type="predicted"/>
<dbReference type="Pfam" id="PF00905">
    <property type="entry name" value="Transpeptidase"/>
    <property type="match status" value="1"/>
</dbReference>
<dbReference type="PROSITE" id="PS51178">
    <property type="entry name" value="PASTA"/>
    <property type="match status" value="1"/>
</dbReference>
<dbReference type="GO" id="GO:0005886">
    <property type="term" value="C:plasma membrane"/>
    <property type="evidence" value="ECO:0007669"/>
    <property type="project" value="TreeGrafter"/>
</dbReference>
<dbReference type="GO" id="GO:0071555">
    <property type="term" value="P:cell wall organization"/>
    <property type="evidence" value="ECO:0007669"/>
    <property type="project" value="TreeGrafter"/>
</dbReference>
<evidence type="ECO:0000256" key="2">
    <source>
        <dbReference type="ARBA" id="ARBA00022645"/>
    </source>
</evidence>
<dbReference type="CDD" id="cd06575">
    <property type="entry name" value="PASTA_Pbp2x-like_2"/>
    <property type="match status" value="1"/>
</dbReference>
<dbReference type="InterPro" id="IPR005543">
    <property type="entry name" value="PASTA_dom"/>
</dbReference>
<dbReference type="Gene3D" id="3.30.10.20">
    <property type="match status" value="1"/>
</dbReference>
<keyword evidence="2" id="KW-0121">Carboxypeptidase</keyword>
<dbReference type="SUPFAM" id="SSF54184">
    <property type="entry name" value="Penicillin-binding protein 2x (pbp-2x), c-terminal domain"/>
    <property type="match status" value="1"/>
</dbReference>
<gene>
    <name evidence="6" type="ORF">IAC54_00645</name>
</gene>
<dbReference type="InterPro" id="IPR036138">
    <property type="entry name" value="PBP_dimer_sf"/>
</dbReference>
<dbReference type="Pfam" id="PF03717">
    <property type="entry name" value="PBP_dimer"/>
    <property type="match status" value="1"/>
</dbReference>
<dbReference type="SMART" id="SM00740">
    <property type="entry name" value="PASTA"/>
    <property type="match status" value="1"/>
</dbReference>
<dbReference type="GO" id="GO:0008658">
    <property type="term" value="F:penicillin binding"/>
    <property type="evidence" value="ECO:0007669"/>
    <property type="project" value="InterPro"/>
</dbReference>
<dbReference type="InterPro" id="IPR001460">
    <property type="entry name" value="PCN-bd_Tpept"/>
</dbReference>
<dbReference type="GO" id="GO:0004180">
    <property type="term" value="F:carboxypeptidase activity"/>
    <property type="evidence" value="ECO:0007669"/>
    <property type="project" value="UniProtKB-KW"/>
</dbReference>
<dbReference type="SUPFAM" id="SSF56519">
    <property type="entry name" value="Penicillin binding protein dimerisation domain"/>
    <property type="match status" value="1"/>
</dbReference>
<keyword evidence="2" id="KW-0645">Protease</keyword>
<evidence type="ECO:0000313" key="6">
    <source>
        <dbReference type="EMBL" id="MBO8437394.1"/>
    </source>
</evidence>
<protein>
    <submittedName>
        <fullName evidence="6">Transpeptidase family protein</fullName>
    </submittedName>
</protein>
<organism evidence="6 7">
    <name type="scientific">Candidatus Caccoplasma merdipullorum</name>
    <dbReference type="NCBI Taxonomy" id="2840718"/>
    <lineage>
        <taxon>Bacteria</taxon>
        <taxon>Pseudomonadati</taxon>
        <taxon>Bacteroidota</taxon>
        <taxon>Bacteroidia</taxon>
        <taxon>Bacteroidales</taxon>
        <taxon>Bacteroidaceae</taxon>
        <taxon>Bacteroidaceae incertae sedis</taxon>
        <taxon>Candidatus Caccoplasma</taxon>
    </lineage>
</organism>
<evidence type="ECO:0000256" key="1">
    <source>
        <dbReference type="ARBA" id="ARBA00004370"/>
    </source>
</evidence>
<comment type="subcellular location">
    <subcellularLocation>
        <location evidence="1">Membrane</location>
    </subcellularLocation>
</comment>
<comment type="caution">
    <text evidence="6">The sequence shown here is derived from an EMBL/GenBank/DDBJ whole genome shotgun (WGS) entry which is preliminary data.</text>
</comment>
<keyword evidence="3 4" id="KW-0472">Membrane</keyword>
<dbReference type="AlphaFoldDB" id="A0A9D9E0L6"/>
<sequence>MAQNRRSIILFRYILISAMIIVVCFAIVWNTVRISLVENEYWEMKADSLKVPNVRMRALRGNILSCNDEILASTVPEYMLFIDFRVEALKKDTFEKYVKPLSAALASKFGDKSAADYERSLRKAFNKKESRYRIYGKRVSYIDYREVAEFPLLNKGRYKSGFFEEHVITRTKPFGTIASRTIGNLADTGGTYGLEQAYNIQLKGVDGLADKEKVRDTWVYRDKKKAVPGMDIRTTLDLRIQTITERALLKKLRDIDAETGTAVVMEVATGKVRAIANYTRLREGVYAEIRNNAVADMVEPGSTFKTVSVMAALDDGVATADEIFDTGNGIYHVGRSVMRDHNYHRGGYGAITLAQAIQFSSNIGTAKAILKGYENRQGFFIDHLYRMGLADSVNFNLKGQGYPFIPHPDTYKGWNKTTLPWMSFGYNVQIPPIYTLMFYNAIANGGKMIAPIFATDAISDGKVVEHYVAQVVRDSICKPSTLAAIRRMLSDVVLLGTAKVLKSPYVSIAGKTGTAQLRHKGQVVGHRVSFCGYFPDNEHPKYSCIVVITKPRIGYPSGGDMSGMVLRKIAEQMYALGYFGEPALPDRDTTNCYFPVVKGGMERIVAAACDSFGIAYRMPDAESPRWVAARQTDSGVELDGVKLHRGVVPSVTGMGLMDALYLLESEGLKVSVNGRGTVYEQIPAAGTAVAAGGNVILNLH</sequence>
<name>A0A9D9E0L6_9BACT</name>
<reference evidence="6" key="2">
    <citation type="journal article" date="2021" name="PeerJ">
        <title>Extensive microbial diversity within the chicken gut microbiome revealed by metagenomics and culture.</title>
        <authorList>
            <person name="Gilroy R."/>
            <person name="Ravi A."/>
            <person name="Getino M."/>
            <person name="Pursley I."/>
            <person name="Horton D.L."/>
            <person name="Alikhan N.F."/>
            <person name="Baker D."/>
            <person name="Gharbi K."/>
            <person name="Hall N."/>
            <person name="Watson M."/>
            <person name="Adriaenssens E.M."/>
            <person name="Foster-Nyarko E."/>
            <person name="Jarju S."/>
            <person name="Secka A."/>
            <person name="Antonio M."/>
            <person name="Oren A."/>
            <person name="Chaudhuri R.R."/>
            <person name="La Ragione R."/>
            <person name="Hildebrand F."/>
            <person name="Pallen M.J."/>
        </authorList>
    </citation>
    <scope>NUCLEOTIDE SEQUENCE</scope>
    <source>
        <strain evidence="6">G3-4614</strain>
    </source>
</reference>
<dbReference type="PANTHER" id="PTHR30627">
    <property type="entry name" value="PEPTIDOGLYCAN D,D-TRANSPEPTIDASE"/>
    <property type="match status" value="1"/>
</dbReference>
<reference evidence="6" key="1">
    <citation type="submission" date="2020-10" db="EMBL/GenBank/DDBJ databases">
        <authorList>
            <person name="Gilroy R."/>
        </authorList>
    </citation>
    <scope>NUCLEOTIDE SEQUENCE</scope>
    <source>
        <strain evidence="6">G3-4614</strain>
    </source>
</reference>
<evidence type="ECO:0000313" key="7">
    <source>
        <dbReference type="Proteomes" id="UP000823636"/>
    </source>
</evidence>
<feature type="domain" description="PASTA" evidence="5">
    <location>
        <begin position="642"/>
        <end position="700"/>
    </location>
</feature>
<dbReference type="PANTHER" id="PTHR30627:SF1">
    <property type="entry name" value="PEPTIDOGLYCAN D,D-TRANSPEPTIDASE FTSI"/>
    <property type="match status" value="1"/>
</dbReference>
<evidence type="ECO:0000256" key="3">
    <source>
        <dbReference type="ARBA" id="ARBA00023136"/>
    </source>
</evidence>
<evidence type="ECO:0000259" key="5">
    <source>
        <dbReference type="PROSITE" id="PS51178"/>
    </source>
</evidence>
<keyword evidence="4" id="KW-0812">Transmembrane</keyword>
<dbReference type="Gene3D" id="3.30.450.330">
    <property type="match status" value="1"/>
</dbReference>
<keyword evidence="2" id="KW-0378">Hydrolase</keyword>
<dbReference type="Gene3D" id="3.40.710.10">
    <property type="entry name" value="DD-peptidase/beta-lactamase superfamily"/>
    <property type="match status" value="1"/>
</dbReference>
<feature type="transmembrane region" description="Helical" evidence="4">
    <location>
        <begin position="9"/>
        <end position="29"/>
    </location>
</feature>
<dbReference type="Pfam" id="PF03793">
    <property type="entry name" value="PASTA"/>
    <property type="match status" value="1"/>
</dbReference>
<evidence type="ECO:0000256" key="4">
    <source>
        <dbReference type="SAM" id="Phobius"/>
    </source>
</evidence>
<dbReference type="EMBL" id="JADIMW010000005">
    <property type="protein sequence ID" value="MBO8437394.1"/>
    <property type="molecule type" value="Genomic_DNA"/>
</dbReference>
<keyword evidence="4" id="KW-1133">Transmembrane helix</keyword>
<dbReference type="InterPro" id="IPR005311">
    <property type="entry name" value="PBP_dimer"/>
</dbReference>
<dbReference type="InterPro" id="IPR050515">
    <property type="entry name" value="Beta-lactam/transpept"/>
</dbReference>
<accession>A0A9D9E0L6</accession>
<dbReference type="Proteomes" id="UP000823636">
    <property type="component" value="Unassembled WGS sequence"/>
</dbReference>
<dbReference type="Gene3D" id="3.90.1310.10">
    <property type="entry name" value="Penicillin-binding protein 2a (Domain 2)"/>
    <property type="match status" value="1"/>
</dbReference>
<dbReference type="SUPFAM" id="SSF56601">
    <property type="entry name" value="beta-lactamase/transpeptidase-like"/>
    <property type="match status" value="1"/>
</dbReference>
<dbReference type="InterPro" id="IPR012338">
    <property type="entry name" value="Beta-lactam/transpept-like"/>
</dbReference>